<organism evidence="1 2">
    <name type="scientific">Catenulispora acidiphila (strain DSM 44928 / JCM 14897 / NBRC 102108 / NRRL B-24433 / ID139908)</name>
    <dbReference type="NCBI Taxonomy" id="479433"/>
    <lineage>
        <taxon>Bacteria</taxon>
        <taxon>Bacillati</taxon>
        <taxon>Actinomycetota</taxon>
        <taxon>Actinomycetes</taxon>
        <taxon>Catenulisporales</taxon>
        <taxon>Catenulisporaceae</taxon>
        <taxon>Catenulispora</taxon>
    </lineage>
</organism>
<keyword evidence="2" id="KW-1185">Reference proteome</keyword>
<protein>
    <submittedName>
        <fullName evidence="1">Uncharacterized protein</fullName>
    </submittedName>
</protein>
<evidence type="ECO:0000313" key="1">
    <source>
        <dbReference type="EMBL" id="ACU76262.1"/>
    </source>
</evidence>
<dbReference type="InParanoid" id="C7Q9U3"/>
<gene>
    <name evidence="1" type="ordered locus">Caci_7437</name>
</gene>
<dbReference type="KEGG" id="cai:Caci_7437"/>
<dbReference type="HOGENOM" id="CLU_3197625_0_0_11"/>
<sequence length="45" mass="4677" precursor="true">MRAERVPAFPALYAAMASGQVETAGNAKLVETFVRVFAPPAAAAK</sequence>
<accession>C7Q9U3</accession>
<name>C7Q9U3_CATAD</name>
<proteinExistence type="predicted"/>
<dbReference type="Proteomes" id="UP000000851">
    <property type="component" value="Chromosome"/>
</dbReference>
<dbReference type="EMBL" id="CP001700">
    <property type="protein sequence ID" value="ACU76262.1"/>
    <property type="molecule type" value="Genomic_DNA"/>
</dbReference>
<evidence type="ECO:0000313" key="2">
    <source>
        <dbReference type="Proteomes" id="UP000000851"/>
    </source>
</evidence>
<dbReference type="AlphaFoldDB" id="C7Q9U3"/>
<reference evidence="1 2" key="1">
    <citation type="journal article" date="2009" name="Stand. Genomic Sci.">
        <title>Complete genome sequence of Catenulispora acidiphila type strain (ID 139908).</title>
        <authorList>
            <person name="Copeland A."/>
            <person name="Lapidus A."/>
            <person name="Glavina Del Rio T."/>
            <person name="Nolan M."/>
            <person name="Lucas S."/>
            <person name="Chen F."/>
            <person name="Tice H."/>
            <person name="Cheng J.F."/>
            <person name="Bruce D."/>
            <person name="Goodwin L."/>
            <person name="Pitluck S."/>
            <person name="Mikhailova N."/>
            <person name="Pati A."/>
            <person name="Ivanova N."/>
            <person name="Mavromatis K."/>
            <person name="Chen A."/>
            <person name="Palaniappan K."/>
            <person name="Chain P."/>
            <person name="Land M."/>
            <person name="Hauser L."/>
            <person name="Chang Y.J."/>
            <person name="Jeffries C.D."/>
            <person name="Chertkov O."/>
            <person name="Brettin T."/>
            <person name="Detter J.C."/>
            <person name="Han C."/>
            <person name="Ali Z."/>
            <person name="Tindall B.J."/>
            <person name="Goker M."/>
            <person name="Bristow J."/>
            <person name="Eisen J.A."/>
            <person name="Markowitz V."/>
            <person name="Hugenholtz P."/>
            <person name="Kyrpides N.C."/>
            <person name="Klenk H.P."/>
        </authorList>
    </citation>
    <scope>NUCLEOTIDE SEQUENCE [LARGE SCALE GENOMIC DNA]</scope>
    <source>
        <strain evidence="2">DSM 44928 / JCM 14897 / NBRC 102108 / NRRL B-24433 / ID139908</strain>
    </source>
</reference>